<organism evidence="1 2">
    <name type="scientific">Tsuneonella aeria</name>
    <dbReference type="NCBI Taxonomy" id="1837929"/>
    <lineage>
        <taxon>Bacteria</taxon>
        <taxon>Pseudomonadati</taxon>
        <taxon>Pseudomonadota</taxon>
        <taxon>Alphaproteobacteria</taxon>
        <taxon>Sphingomonadales</taxon>
        <taxon>Erythrobacteraceae</taxon>
        <taxon>Tsuneonella</taxon>
    </lineage>
</organism>
<name>A0A6I4TBS0_9SPHN</name>
<accession>A0A6I4TBS0</accession>
<sequence length="319" mass="33711">MDQNAINSSGDFAAERILFDALAHGDAVLGTIGPVLGHLLANHDHSLFSDEILTRVRGMVNDIARQLLLAQGEAAEVDDPRAFAATFAGALADTLLAERALTAHCHALAIEWHATARLEAQNAIDPVLSPLLQALVSSDDAPTAAAAMAALAAQARFVQQQRRMELPLSELPADLLHLCIASWRSHVGEQEEGVSGALARVRESYDEGASRLARLARLVHGMGPGMLAALSVAHAGVAIFLTALSAASHQDRALTVLATNDRQIARFALSMRAAGLKPRAIEEQFLYFHPEGALPPELDSLGADRARALLSASSRSSAG</sequence>
<evidence type="ECO:0000313" key="1">
    <source>
        <dbReference type="EMBL" id="MXO74107.1"/>
    </source>
</evidence>
<dbReference type="AlphaFoldDB" id="A0A6I4TBS0"/>
<comment type="caution">
    <text evidence="1">The sequence shown here is derived from an EMBL/GenBank/DDBJ whole genome shotgun (WGS) entry which is preliminary data.</text>
</comment>
<dbReference type="EMBL" id="WTZA01000001">
    <property type="protein sequence ID" value="MXO74107.1"/>
    <property type="molecule type" value="Genomic_DNA"/>
</dbReference>
<dbReference type="OrthoDB" id="7390251at2"/>
<evidence type="ECO:0000313" key="2">
    <source>
        <dbReference type="Proteomes" id="UP000439522"/>
    </source>
</evidence>
<proteinExistence type="predicted"/>
<reference evidence="1 2" key="1">
    <citation type="submission" date="2019-12" db="EMBL/GenBank/DDBJ databases">
        <title>Genomic-based taxomic classification of the family Erythrobacteraceae.</title>
        <authorList>
            <person name="Xu L."/>
        </authorList>
    </citation>
    <scope>NUCLEOTIDE SEQUENCE [LARGE SCALE GENOMIC DNA]</scope>
    <source>
        <strain evidence="1 2">100921-2</strain>
    </source>
</reference>
<gene>
    <name evidence="1" type="ORF">GRI40_02585</name>
</gene>
<dbReference type="Proteomes" id="UP000439522">
    <property type="component" value="Unassembled WGS sequence"/>
</dbReference>
<dbReference type="RefSeq" id="WP_160609892.1">
    <property type="nucleotide sequence ID" value="NZ_WTZA01000001.1"/>
</dbReference>
<keyword evidence="2" id="KW-1185">Reference proteome</keyword>
<protein>
    <submittedName>
        <fullName evidence="1">Uncharacterized protein</fullName>
    </submittedName>
</protein>